<evidence type="ECO:0000256" key="4">
    <source>
        <dbReference type="ARBA" id="ARBA00023027"/>
    </source>
</evidence>
<dbReference type="Gene3D" id="1.20.82.10">
    <property type="entry name" value="ADP Ribosyl Cyclase, Chain A, domain 1"/>
    <property type="match status" value="1"/>
</dbReference>
<dbReference type="PhylomeDB" id="B3RIY1"/>
<evidence type="ECO:0000313" key="7">
    <source>
        <dbReference type="EMBL" id="EDV29268.1"/>
    </source>
</evidence>
<dbReference type="GO" id="GO:0016740">
    <property type="term" value="F:transferase activity"/>
    <property type="evidence" value="ECO:0007669"/>
    <property type="project" value="UniProtKB-KW"/>
</dbReference>
<accession>B3RIY1</accession>
<feature type="signal peptide" evidence="6">
    <location>
        <begin position="1"/>
        <end position="19"/>
    </location>
</feature>
<dbReference type="GO" id="GO:0005886">
    <property type="term" value="C:plasma membrane"/>
    <property type="evidence" value="ECO:0000318"/>
    <property type="project" value="GO_Central"/>
</dbReference>
<dbReference type="OMA" id="PACNRMM"/>
<comment type="similarity">
    <text evidence="1">Belongs to the ADP-ribosyl cyclase family.</text>
</comment>
<dbReference type="STRING" id="10228.B3RIY1"/>
<dbReference type="SUPFAM" id="SSF52309">
    <property type="entry name" value="N-(deoxy)ribosyltransferase-like"/>
    <property type="match status" value="1"/>
</dbReference>
<dbReference type="HOGENOM" id="CLU_067834_0_0_1"/>
<dbReference type="RefSeq" id="XP_002108470.1">
    <property type="nucleotide sequence ID" value="XM_002108434.1"/>
</dbReference>
<keyword evidence="6" id="KW-0732">Signal</keyword>
<dbReference type="Proteomes" id="UP000009022">
    <property type="component" value="Unassembled WGS sequence"/>
</dbReference>
<dbReference type="CTD" id="6749684"/>
<keyword evidence="3" id="KW-0378">Hydrolase</keyword>
<name>B3RIY1_TRIAD</name>
<sequence>MKILLYICLIFAYSQVGLSHYRYPFYGLSDDAGTTPRIDQIFIGRCSDYQASHTMEHEVDCHELWMTFSSVFANLDPCKVQTAGYDKFIEKSSVPIPQDGSVFWSGTYDFTHSYVKTVGNLYTLEDVLPGYLVNSLTWCGQEKSPGINYETCSDPQGCNKNNTYDFWAKMSTWFAKSASGSVQVILNAGRDPAFASDSFFAKFELPNLPHDKVNKIEIIVVHGIDGKDNPKCGSGSIKELQSLIEQYNFAWTCADNPGLIIIFTFRFNFYLTYQKE</sequence>
<evidence type="ECO:0000256" key="6">
    <source>
        <dbReference type="SAM" id="SignalP"/>
    </source>
</evidence>
<keyword evidence="5" id="KW-1015">Disulfide bond</keyword>
<dbReference type="eggNOG" id="ENOG502S1HV">
    <property type="taxonomic scope" value="Eukaryota"/>
</dbReference>
<dbReference type="InterPro" id="IPR003193">
    <property type="entry name" value="ADP-ribosyl_cyclase"/>
</dbReference>
<dbReference type="GO" id="GO:0061809">
    <property type="term" value="F:NAD+ nucleosidase activity, cyclic ADP-ribose generating"/>
    <property type="evidence" value="ECO:0007669"/>
    <property type="project" value="InterPro"/>
</dbReference>
<evidence type="ECO:0000256" key="3">
    <source>
        <dbReference type="ARBA" id="ARBA00022801"/>
    </source>
</evidence>
<dbReference type="FunCoup" id="B3RIY1">
    <property type="interactions" value="1"/>
</dbReference>
<evidence type="ECO:0000256" key="2">
    <source>
        <dbReference type="ARBA" id="ARBA00022679"/>
    </source>
</evidence>
<reference evidence="7 8" key="1">
    <citation type="journal article" date="2008" name="Nature">
        <title>The Trichoplax genome and the nature of placozoans.</title>
        <authorList>
            <person name="Srivastava M."/>
            <person name="Begovic E."/>
            <person name="Chapman J."/>
            <person name="Putnam N.H."/>
            <person name="Hellsten U."/>
            <person name="Kawashima T."/>
            <person name="Kuo A."/>
            <person name="Mitros T."/>
            <person name="Salamov A."/>
            <person name="Carpenter M.L."/>
            <person name="Signorovitch A.Y."/>
            <person name="Moreno M.A."/>
            <person name="Kamm K."/>
            <person name="Grimwood J."/>
            <person name="Schmutz J."/>
            <person name="Shapiro H."/>
            <person name="Grigoriev I.V."/>
            <person name="Buss L.W."/>
            <person name="Schierwater B."/>
            <person name="Dellaporta S.L."/>
            <person name="Rokhsar D.S."/>
        </authorList>
    </citation>
    <scope>NUCLEOTIDE SEQUENCE [LARGE SCALE GENOMIC DNA]</scope>
    <source>
        <strain evidence="7 8">Grell-BS-1999</strain>
    </source>
</reference>
<dbReference type="AlphaFoldDB" id="B3RIY1"/>
<evidence type="ECO:0000313" key="8">
    <source>
        <dbReference type="Proteomes" id="UP000009022"/>
    </source>
</evidence>
<dbReference type="CDD" id="cd04759">
    <property type="entry name" value="Rib_hydrolase"/>
    <property type="match status" value="1"/>
</dbReference>
<dbReference type="KEGG" id="tad:TRIADDRAFT_19184"/>
<keyword evidence="4" id="KW-0520">NAD</keyword>
<protein>
    <submittedName>
        <fullName evidence="7">Uncharacterized protein</fullName>
    </submittedName>
</protein>
<dbReference type="InParanoid" id="B3RIY1"/>
<keyword evidence="2" id="KW-0808">Transferase</keyword>
<dbReference type="GO" id="GO:0030890">
    <property type="term" value="P:positive regulation of B cell proliferation"/>
    <property type="evidence" value="ECO:0000318"/>
    <property type="project" value="GO_Central"/>
</dbReference>
<dbReference type="PANTHER" id="PTHR10912:SF7">
    <property type="entry name" value="ADP-RIBOSYL CYCLASE_CYCLIC ADP-RIBOSE HYDROLASE"/>
    <property type="match status" value="1"/>
</dbReference>
<dbReference type="PANTHER" id="PTHR10912">
    <property type="entry name" value="ADP-RIBOSYL CYCLASE"/>
    <property type="match status" value="1"/>
</dbReference>
<gene>
    <name evidence="7" type="ORF">TRIADDRAFT_19184</name>
</gene>
<keyword evidence="8" id="KW-1185">Reference proteome</keyword>
<dbReference type="EMBL" id="DS985241">
    <property type="protein sequence ID" value="EDV29268.1"/>
    <property type="molecule type" value="Genomic_DNA"/>
</dbReference>
<dbReference type="Pfam" id="PF02267">
    <property type="entry name" value="Rib_hydrolayse"/>
    <property type="match status" value="1"/>
</dbReference>
<dbReference type="GeneID" id="6749684"/>
<proteinExistence type="inferred from homology"/>
<evidence type="ECO:0000256" key="5">
    <source>
        <dbReference type="ARBA" id="ARBA00023157"/>
    </source>
</evidence>
<dbReference type="OrthoDB" id="10028716at2759"/>
<evidence type="ECO:0000256" key="1">
    <source>
        <dbReference type="ARBA" id="ARBA00005406"/>
    </source>
</evidence>
<dbReference type="Gene3D" id="3.40.50.720">
    <property type="entry name" value="NAD(P)-binding Rossmann-like Domain"/>
    <property type="match status" value="1"/>
</dbReference>
<feature type="chain" id="PRO_5002796648" evidence="6">
    <location>
        <begin position="20"/>
        <end position="276"/>
    </location>
</feature>
<dbReference type="GO" id="GO:0016849">
    <property type="term" value="F:phosphorus-oxygen lyase activity"/>
    <property type="evidence" value="ECO:0000318"/>
    <property type="project" value="GO_Central"/>
</dbReference>
<organism evidence="7 8">
    <name type="scientific">Trichoplax adhaerens</name>
    <name type="common">Trichoplax reptans</name>
    <dbReference type="NCBI Taxonomy" id="10228"/>
    <lineage>
        <taxon>Eukaryota</taxon>
        <taxon>Metazoa</taxon>
        <taxon>Placozoa</taxon>
        <taxon>Uniplacotomia</taxon>
        <taxon>Trichoplacea</taxon>
        <taxon>Trichoplacidae</taxon>
        <taxon>Trichoplax</taxon>
    </lineage>
</organism>